<comment type="subcellular location">
    <subcellularLocation>
        <location evidence="1">Host cell</location>
    </subcellularLocation>
    <subcellularLocation>
        <location evidence="2">Secreted</location>
    </subcellularLocation>
</comment>
<dbReference type="GO" id="GO:0005576">
    <property type="term" value="C:extracellular region"/>
    <property type="evidence" value="ECO:0007669"/>
    <property type="project" value="UniProtKB-SubCell"/>
</dbReference>
<dbReference type="Proteomes" id="UP000265703">
    <property type="component" value="Unassembled WGS sequence"/>
</dbReference>
<evidence type="ECO:0000256" key="2">
    <source>
        <dbReference type="ARBA" id="ARBA00004613"/>
    </source>
</evidence>
<dbReference type="Pfam" id="PF20147">
    <property type="entry name" value="Crinkler"/>
    <property type="match status" value="1"/>
</dbReference>
<dbReference type="GO" id="GO:0043657">
    <property type="term" value="C:host cell"/>
    <property type="evidence" value="ECO:0007669"/>
    <property type="project" value="UniProtKB-SubCell"/>
</dbReference>
<evidence type="ECO:0000313" key="6">
    <source>
        <dbReference type="Proteomes" id="UP000265703"/>
    </source>
</evidence>
<dbReference type="InterPro" id="IPR045379">
    <property type="entry name" value="Crinkler_N"/>
</dbReference>
<organism evidence="5 6">
    <name type="scientific">Glomus cerebriforme</name>
    <dbReference type="NCBI Taxonomy" id="658196"/>
    <lineage>
        <taxon>Eukaryota</taxon>
        <taxon>Fungi</taxon>
        <taxon>Fungi incertae sedis</taxon>
        <taxon>Mucoromycota</taxon>
        <taxon>Glomeromycotina</taxon>
        <taxon>Glomeromycetes</taxon>
        <taxon>Glomerales</taxon>
        <taxon>Glomeraceae</taxon>
        <taxon>Glomus</taxon>
    </lineage>
</organism>
<evidence type="ECO:0000259" key="4">
    <source>
        <dbReference type="Pfam" id="PF20147"/>
    </source>
</evidence>
<feature type="domain" description="Crinkler effector protein N-terminal" evidence="4">
    <location>
        <begin position="4"/>
        <end position="118"/>
    </location>
</feature>
<accession>A0A397SR73</accession>
<reference evidence="5 6" key="1">
    <citation type="submission" date="2018-06" db="EMBL/GenBank/DDBJ databases">
        <title>Comparative genomics reveals the genomic features of Rhizophagus irregularis, R. cerebriforme, R. diaphanum and Gigaspora rosea, and their symbiotic lifestyle signature.</title>
        <authorList>
            <person name="Morin E."/>
            <person name="San Clemente H."/>
            <person name="Chen E.C.H."/>
            <person name="De La Providencia I."/>
            <person name="Hainaut M."/>
            <person name="Kuo A."/>
            <person name="Kohler A."/>
            <person name="Murat C."/>
            <person name="Tang N."/>
            <person name="Roy S."/>
            <person name="Loubradou J."/>
            <person name="Henrissat B."/>
            <person name="Grigoriev I.V."/>
            <person name="Corradi N."/>
            <person name="Roux C."/>
            <person name="Martin F.M."/>
        </authorList>
    </citation>
    <scope>NUCLEOTIDE SEQUENCE [LARGE SCALE GENOMIC DNA]</scope>
    <source>
        <strain evidence="5 6">DAOM 227022</strain>
    </source>
</reference>
<name>A0A397SR73_9GLOM</name>
<sequence length="126" mass="14243">MTEVRLNCLVIPDNISAEKITRQHLLTIDIGTQESVHALRSKIKKECAPCFDDIPITEFVIRVVEFSSNDLGKDNSTALFLSLQNGVMGTELFPISPISMITERFSKQSFKNDIHIIVYLKINSEM</sequence>
<evidence type="ECO:0000313" key="5">
    <source>
        <dbReference type="EMBL" id="RIA86437.1"/>
    </source>
</evidence>
<dbReference type="EMBL" id="QKYT01000364">
    <property type="protein sequence ID" value="RIA86437.1"/>
    <property type="molecule type" value="Genomic_DNA"/>
</dbReference>
<keyword evidence="6" id="KW-1185">Reference proteome</keyword>
<evidence type="ECO:0000256" key="3">
    <source>
        <dbReference type="ARBA" id="ARBA00022525"/>
    </source>
</evidence>
<dbReference type="OrthoDB" id="2359318at2759"/>
<evidence type="ECO:0000256" key="1">
    <source>
        <dbReference type="ARBA" id="ARBA00004340"/>
    </source>
</evidence>
<protein>
    <recommendedName>
        <fullName evidence="4">Crinkler effector protein N-terminal domain-containing protein</fullName>
    </recommendedName>
</protein>
<dbReference type="AlphaFoldDB" id="A0A397SR73"/>
<gene>
    <name evidence="5" type="ORF">C1645_829305</name>
</gene>
<proteinExistence type="predicted"/>
<comment type="caution">
    <text evidence="5">The sequence shown here is derived from an EMBL/GenBank/DDBJ whole genome shotgun (WGS) entry which is preliminary data.</text>
</comment>
<keyword evidence="3" id="KW-0964">Secreted</keyword>